<evidence type="ECO:0000259" key="5">
    <source>
        <dbReference type="Pfam" id="PF07715"/>
    </source>
</evidence>
<feature type="domain" description="TonB-dependent receptor plug" evidence="5">
    <location>
        <begin position="50"/>
        <end position="176"/>
    </location>
</feature>
<keyword evidence="1 4" id="KW-0732">Signal</keyword>
<proteinExistence type="inferred from homology"/>
<evidence type="ECO:0000256" key="2">
    <source>
        <dbReference type="PROSITE-ProRule" id="PRU01360"/>
    </source>
</evidence>
<evidence type="ECO:0000256" key="4">
    <source>
        <dbReference type="SAM" id="SignalP"/>
    </source>
</evidence>
<accession>A0ABT3MSW1</accession>
<dbReference type="Gene3D" id="2.170.130.10">
    <property type="entry name" value="TonB-dependent receptor, plug domain"/>
    <property type="match status" value="1"/>
</dbReference>
<dbReference type="PANTHER" id="PTHR30069:SF53">
    <property type="entry name" value="COLICIN I RECEPTOR-RELATED"/>
    <property type="match status" value="1"/>
</dbReference>
<dbReference type="InterPro" id="IPR012910">
    <property type="entry name" value="Plug_dom"/>
</dbReference>
<dbReference type="EMBL" id="JAPFCC010000001">
    <property type="protein sequence ID" value="MCW7552471.1"/>
    <property type="molecule type" value="Genomic_DNA"/>
</dbReference>
<gene>
    <name evidence="6" type="ORF">NX722_07395</name>
</gene>
<comment type="similarity">
    <text evidence="2">Belongs to the TonB-dependent receptor family.</text>
</comment>
<evidence type="ECO:0000256" key="1">
    <source>
        <dbReference type="ARBA" id="ARBA00022729"/>
    </source>
</evidence>
<sequence>MLIHKTTLALAVSAIVTQSAMADGTSSANSESQNQNNKDVVVVVRDKADDQLTSKTTLDSEAIANTPSGNGNLTDFLKSNPSVRFDSKSENGFLGGEIRPSDISINGADPEQTAFMINGMSVNNDIDPTNTLNLDSNGVMPGKSSGQGYFLDANMLGSITVYGANIPASLGGFTGGVVDAEPLSYSGVNSTSVRYRTTGSSWASMKVDKNYDRAKKTQPEKYTSQFQPDYPAGIDR</sequence>
<evidence type="ECO:0000313" key="6">
    <source>
        <dbReference type="EMBL" id="MCW7552471.1"/>
    </source>
</evidence>
<feature type="chain" id="PRO_5047372433" evidence="4">
    <location>
        <begin position="23"/>
        <end position="236"/>
    </location>
</feature>
<keyword evidence="2" id="KW-1134">Transmembrane beta strand</keyword>
<dbReference type="Proteomes" id="UP001209854">
    <property type="component" value="Unassembled WGS sequence"/>
</dbReference>
<feature type="region of interest" description="Disordered" evidence="3">
    <location>
        <begin position="213"/>
        <end position="236"/>
    </location>
</feature>
<dbReference type="InterPro" id="IPR037066">
    <property type="entry name" value="Plug_dom_sf"/>
</dbReference>
<comment type="subcellular location">
    <subcellularLocation>
        <location evidence="2">Cell outer membrane</location>
        <topology evidence="2">Multi-pass membrane protein</topology>
    </subcellularLocation>
</comment>
<keyword evidence="2" id="KW-0813">Transport</keyword>
<protein>
    <submittedName>
        <fullName evidence="6">Plug domain-containing protein</fullName>
    </submittedName>
</protein>
<dbReference type="Pfam" id="PF07715">
    <property type="entry name" value="Plug"/>
    <property type="match status" value="1"/>
</dbReference>
<evidence type="ECO:0000256" key="3">
    <source>
        <dbReference type="SAM" id="MobiDB-lite"/>
    </source>
</evidence>
<dbReference type="RefSeq" id="WP_262567430.1">
    <property type="nucleotide sequence ID" value="NZ_JAPFCC010000001.1"/>
</dbReference>
<dbReference type="InterPro" id="IPR039426">
    <property type="entry name" value="TonB-dep_rcpt-like"/>
</dbReference>
<dbReference type="PROSITE" id="PS52016">
    <property type="entry name" value="TONB_DEPENDENT_REC_3"/>
    <property type="match status" value="1"/>
</dbReference>
<evidence type="ECO:0000313" key="7">
    <source>
        <dbReference type="Proteomes" id="UP001209854"/>
    </source>
</evidence>
<dbReference type="PANTHER" id="PTHR30069">
    <property type="entry name" value="TONB-DEPENDENT OUTER MEMBRANE RECEPTOR"/>
    <property type="match status" value="1"/>
</dbReference>
<name>A0ABT3MSW1_9GAMM</name>
<keyword evidence="2" id="KW-0812">Transmembrane</keyword>
<comment type="caution">
    <text evidence="6">The sequence shown here is derived from an EMBL/GenBank/DDBJ whole genome shotgun (WGS) entry which is preliminary data.</text>
</comment>
<dbReference type="SUPFAM" id="SSF56935">
    <property type="entry name" value="Porins"/>
    <property type="match status" value="1"/>
</dbReference>
<organism evidence="6 7">
    <name type="scientific">Endozoicomonas gorgoniicola</name>
    <dbReference type="NCBI Taxonomy" id="1234144"/>
    <lineage>
        <taxon>Bacteria</taxon>
        <taxon>Pseudomonadati</taxon>
        <taxon>Pseudomonadota</taxon>
        <taxon>Gammaproteobacteria</taxon>
        <taxon>Oceanospirillales</taxon>
        <taxon>Endozoicomonadaceae</taxon>
        <taxon>Endozoicomonas</taxon>
    </lineage>
</organism>
<keyword evidence="2" id="KW-0998">Cell outer membrane</keyword>
<keyword evidence="2" id="KW-0472">Membrane</keyword>
<feature type="signal peptide" evidence="4">
    <location>
        <begin position="1"/>
        <end position="22"/>
    </location>
</feature>
<reference evidence="6 7" key="1">
    <citation type="submission" date="2022-10" db="EMBL/GenBank/DDBJ databases">
        <title>High-quality genome sequences of two octocoral-associated bacteria, Endozoicomonas euniceicola EF212 and Endozoicomonas gorgoniicola PS125.</title>
        <authorList>
            <person name="Chiou Y.-J."/>
            <person name="Chen Y.-H."/>
        </authorList>
    </citation>
    <scope>NUCLEOTIDE SEQUENCE [LARGE SCALE GENOMIC DNA]</scope>
    <source>
        <strain evidence="6 7">PS125</strain>
    </source>
</reference>
<keyword evidence="7" id="KW-1185">Reference proteome</keyword>